<dbReference type="EMBL" id="PGOL01002119">
    <property type="protein sequence ID" value="PKI50360.1"/>
    <property type="molecule type" value="Genomic_DNA"/>
</dbReference>
<protein>
    <recommendedName>
        <fullName evidence="11">Protein STICHEL-like 2</fullName>
    </recommendedName>
</protein>
<evidence type="ECO:0000256" key="4">
    <source>
        <dbReference type="ARBA" id="ARBA00022833"/>
    </source>
</evidence>
<feature type="region of interest" description="Disordered" evidence="6">
    <location>
        <begin position="164"/>
        <end position="188"/>
    </location>
</feature>
<keyword evidence="5" id="KW-0067">ATP-binding</keyword>
<evidence type="ECO:0000259" key="8">
    <source>
        <dbReference type="Pfam" id="PF23007"/>
    </source>
</evidence>
<dbReference type="GO" id="GO:0005663">
    <property type="term" value="C:DNA replication factor C complex"/>
    <property type="evidence" value="ECO:0007669"/>
    <property type="project" value="TreeGrafter"/>
</dbReference>
<dbReference type="FunFam" id="1.10.8.60:FF:000013">
    <property type="entry name" value="DNA polymerase III subunit gamma/tau"/>
    <property type="match status" value="1"/>
</dbReference>
<dbReference type="InterPro" id="IPR054506">
    <property type="entry name" value="DnaA_N-like_STI"/>
</dbReference>
<dbReference type="InterPro" id="IPR050238">
    <property type="entry name" value="DNA_Rep/Repair_Clamp_Loader"/>
</dbReference>
<comment type="similarity">
    <text evidence="1">Belongs to the DnaX/STICHEL family.</text>
</comment>
<dbReference type="PANTHER" id="PTHR11669:SF0">
    <property type="entry name" value="PROTEIN STICHEL-LIKE 2"/>
    <property type="match status" value="1"/>
</dbReference>
<feature type="domain" description="STICHEL DnaA-N-like alpha-beta" evidence="8">
    <location>
        <begin position="713"/>
        <end position="795"/>
    </location>
</feature>
<dbReference type="NCBIfam" id="TIGR02397">
    <property type="entry name" value="dnaX_nterm"/>
    <property type="match status" value="1"/>
</dbReference>
<evidence type="ECO:0000256" key="6">
    <source>
        <dbReference type="SAM" id="MobiDB-lite"/>
    </source>
</evidence>
<evidence type="ECO:0000313" key="10">
    <source>
        <dbReference type="Proteomes" id="UP000233551"/>
    </source>
</evidence>
<dbReference type="Gene3D" id="1.10.8.60">
    <property type="match status" value="1"/>
</dbReference>
<gene>
    <name evidence="9" type="ORF">CRG98_029240</name>
</gene>
<dbReference type="CDD" id="cd18137">
    <property type="entry name" value="HLD_clamp_pol_III_gamma_tau"/>
    <property type="match status" value="1"/>
</dbReference>
<dbReference type="Pfam" id="PF23007">
    <property type="entry name" value="DnaA_N-like_STI"/>
    <property type="match status" value="1"/>
</dbReference>
<keyword evidence="4" id="KW-0862">Zinc</keyword>
<evidence type="ECO:0000256" key="2">
    <source>
        <dbReference type="ARBA" id="ARBA00022723"/>
    </source>
</evidence>
<keyword evidence="3" id="KW-0547">Nucleotide-binding</keyword>
<dbReference type="GO" id="GO:0003689">
    <property type="term" value="F:DNA clamp loader activity"/>
    <property type="evidence" value="ECO:0007669"/>
    <property type="project" value="TreeGrafter"/>
</dbReference>
<dbReference type="AlphaFoldDB" id="A0A2I0J365"/>
<organism evidence="9 10">
    <name type="scientific">Punica granatum</name>
    <name type="common">Pomegranate</name>
    <dbReference type="NCBI Taxonomy" id="22663"/>
    <lineage>
        <taxon>Eukaryota</taxon>
        <taxon>Viridiplantae</taxon>
        <taxon>Streptophyta</taxon>
        <taxon>Embryophyta</taxon>
        <taxon>Tracheophyta</taxon>
        <taxon>Spermatophyta</taxon>
        <taxon>Magnoliopsida</taxon>
        <taxon>eudicotyledons</taxon>
        <taxon>Gunneridae</taxon>
        <taxon>Pentapetalae</taxon>
        <taxon>rosids</taxon>
        <taxon>malvids</taxon>
        <taxon>Myrtales</taxon>
        <taxon>Lythraceae</taxon>
        <taxon>Punica</taxon>
    </lineage>
</organism>
<feature type="domain" description="DNA polymerase III subunit gamma/tau helical lid" evidence="7">
    <location>
        <begin position="566"/>
        <end position="606"/>
    </location>
</feature>
<dbReference type="STRING" id="22663.A0A2I0J365"/>
<evidence type="ECO:0000256" key="1">
    <source>
        <dbReference type="ARBA" id="ARBA00006360"/>
    </source>
</evidence>
<dbReference type="InterPro" id="IPR012763">
    <property type="entry name" value="DNA_pol_III_sug/sutau_N"/>
</dbReference>
<dbReference type="InterPro" id="IPR045085">
    <property type="entry name" value="HLD_clamp_pol_III_gamma_tau"/>
</dbReference>
<dbReference type="GO" id="GO:0009360">
    <property type="term" value="C:DNA polymerase III complex"/>
    <property type="evidence" value="ECO:0007669"/>
    <property type="project" value="InterPro"/>
</dbReference>
<feature type="region of interest" description="Disordered" evidence="6">
    <location>
        <begin position="1001"/>
        <end position="1022"/>
    </location>
</feature>
<evidence type="ECO:0008006" key="11">
    <source>
        <dbReference type="Google" id="ProtNLM"/>
    </source>
</evidence>
<feature type="compositionally biased region" description="Basic and acidic residues" evidence="6">
    <location>
        <begin position="169"/>
        <end position="184"/>
    </location>
</feature>
<evidence type="ECO:0000313" key="9">
    <source>
        <dbReference type="EMBL" id="PKI50360.1"/>
    </source>
</evidence>
<dbReference type="Proteomes" id="UP000233551">
    <property type="component" value="Unassembled WGS sequence"/>
</dbReference>
<name>A0A2I0J365_PUNGR</name>
<dbReference type="Pfam" id="PF22608">
    <property type="entry name" value="DNAX_ATPase_lid"/>
    <property type="match status" value="1"/>
</dbReference>
<keyword evidence="2" id="KW-0479">Metal-binding</keyword>
<sequence>MALSFSPLLINDIYFNATTDTYLSSTNVDITSNLMNGNPQQQQLTSLRRSSATDALVALGLEFCCVIIPRLTVPGHSDSNVFVNFEEEIPVSAAEKIIMDGRRHSVDIPISKALVALRRVRSLRDPSTNSMSKFAALVDNVNWDTNSCNGISLQFVDCPQKGSSLDDGQLGREREDKPSPELDPHSGASKCNLISCEDIGIRQAEKKDCLGKKWDGVHKSLADTYHHDHLEDGFAFAAPPTDHLEGMDSCSATMARSSPMEKVKHWASARKSYQRNQRRECGAIGDLSSCAGSPILSGSDAFPEGSSQNTSLLFANEEFDGVDHRRFGCKVSCCWSRTPKFKCSNPFSDFEDNPLLMGDGSETYQCGRWDSRNLYNVESAQYSETPRSLGQKYRPKSFKDLVGQNVVARSLLGAISRGRVSSIYLFHGPRGTGKTSASRVFAAALNCLALEGHGPCGLCRECVVFYSGGSKDVREVDSVRLNRADALTSLIKSASTPPTSSRFKVFIMDECQLMREETWAVISNSLEKISRHSVFIMISPDLEKLPRSVVSRSQRYHFPKIKDADIASRLGNICSDEGVDFDQVALEFIAAKSNGSLRDAEMMLDQLSLLGTRITMSMAYELVGTVSDDDLLDLLDLALSSDTSNTVIKARELMRSRVDPVQLTSQLASLIMDILSDVDADNSGSRSIAGDSKKHFTPSLSDHDKSCCLRSEEDYRQILDSTWRRAAELCKSNSLKSFLRKHGKLSSLGLNNGMVVAELEFNNTHNVSRAEKSWKEIASSLQSVLGCNVEIRINLIPGPSATKCCKVKKASFNLFSCSRRKEQKMNSNSEQGSDSDCSGYTSEKPMIGDRPNLACCSNSGSQKLHVCHHQKAASSTLRNVDGNFLGMGNCGSQRSSDDFKQQKTLHFADCSEELKYWRHQVLSIRESGIQFRCCSRESRLMDGSDVLCWRTPRLALRRDTNTGDLNPAQMLITIQAARSHCAMGIDKEAVAFWWQHGSGSSTGTGLNSGDWASSAPVPRVGSTVDKHHRTAATNVLYTQSE</sequence>
<dbReference type="GO" id="GO:0006281">
    <property type="term" value="P:DNA repair"/>
    <property type="evidence" value="ECO:0007669"/>
    <property type="project" value="TreeGrafter"/>
</dbReference>
<accession>A0A2I0J365</accession>
<proteinExistence type="inferred from homology"/>
<dbReference type="GO" id="GO:0005524">
    <property type="term" value="F:ATP binding"/>
    <property type="evidence" value="ECO:0007669"/>
    <property type="project" value="UniProtKB-KW"/>
</dbReference>
<dbReference type="PANTHER" id="PTHR11669">
    <property type="entry name" value="REPLICATION FACTOR C / DNA POLYMERASE III GAMMA-TAU SUBUNIT"/>
    <property type="match status" value="1"/>
</dbReference>
<dbReference type="Gene3D" id="3.40.50.300">
    <property type="entry name" value="P-loop containing nucleotide triphosphate hydrolases"/>
    <property type="match status" value="1"/>
</dbReference>
<dbReference type="GO" id="GO:0046872">
    <property type="term" value="F:metal ion binding"/>
    <property type="evidence" value="ECO:0007669"/>
    <property type="project" value="UniProtKB-KW"/>
</dbReference>
<comment type="caution">
    <text evidence="9">The sequence shown here is derived from an EMBL/GenBank/DDBJ whole genome shotgun (WGS) entry which is preliminary data.</text>
</comment>
<evidence type="ECO:0000256" key="3">
    <source>
        <dbReference type="ARBA" id="ARBA00022741"/>
    </source>
</evidence>
<dbReference type="SUPFAM" id="SSF52540">
    <property type="entry name" value="P-loop containing nucleoside triphosphate hydrolases"/>
    <property type="match status" value="1"/>
</dbReference>
<dbReference type="GO" id="GO:0003887">
    <property type="term" value="F:DNA-directed DNA polymerase activity"/>
    <property type="evidence" value="ECO:0007669"/>
    <property type="project" value="InterPro"/>
</dbReference>
<reference evidence="9 10" key="1">
    <citation type="submission" date="2017-11" db="EMBL/GenBank/DDBJ databases">
        <title>De-novo sequencing of pomegranate (Punica granatum L.) genome.</title>
        <authorList>
            <person name="Akparov Z."/>
            <person name="Amiraslanov A."/>
            <person name="Hajiyeva S."/>
            <person name="Abbasov M."/>
            <person name="Kaur K."/>
            <person name="Hamwieh A."/>
            <person name="Solovyev V."/>
            <person name="Salamov A."/>
            <person name="Braich B."/>
            <person name="Kosarev P."/>
            <person name="Mahmoud A."/>
            <person name="Hajiyev E."/>
            <person name="Babayeva S."/>
            <person name="Izzatullayeva V."/>
            <person name="Mammadov A."/>
            <person name="Mammadov A."/>
            <person name="Sharifova S."/>
            <person name="Ojaghi J."/>
            <person name="Eynullazada K."/>
            <person name="Bayramov B."/>
            <person name="Abdulazimova A."/>
            <person name="Shahmuradov I."/>
        </authorList>
    </citation>
    <scope>NUCLEOTIDE SEQUENCE [LARGE SCALE GENOMIC DNA]</scope>
    <source>
        <strain evidence="10">cv. AG2017</strain>
        <tissue evidence="9">Leaf</tissue>
    </source>
</reference>
<evidence type="ECO:0000256" key="5">
    <source>
        <dbReference type="ARBA" id="ARBA00022840"/>
    </source>
</evidence>
<dbReference type="InterPro" id="IPR027417">
    <property type="entry name" value="P-loop_NTPase"/>
</dbReference>
<dbReference type="Pfam" id="PF13177">
    <property type="entry name" value="DNA_pol3_delta2"/>
    <property type="match status" value="1"/>
</dbReference>
<dbReference type="GO" id="GO:0006261">
    <property type="term" value="P:DNA-templated DNA replication"/>
    <property type="evidence" value="ECO:0007669"/>
    <property type="project" value="TreeGrafter"/>
</dbReference>
<evidence type="ECO:0000259" key="7">
    <source>
        <dbReference type="Pfam" id="PF22608"/>
    </source>
</evidence>
<keyword evidence="10" id="KW-1185">Reference proteome</keyword>